<gene>
    <name evidence="1" type="ORF">LSAT_V11C800427580</name>
</gene>
<proteinExistence type="predicted"/>
<sequence>MMLRKMLQLPPGSADVFYTCIRALPYEVPYTFISFDNVSIDDLVQKVYNEEIDAVIGDSTMLANRSEYVDFIATYIDLGDFRLWLAVIFSLIFNALVVSAIELTNPDSEISLGRVSRMSFLFSILFSQNPTMIDVCIVEDRFSSNPSKFVMFVLVHRDACLVRELR</sequence>
<comment type="caution">
    <text evidence="1">The sequence shown here is derived from an EMBL/GenBank/DDBJ whole genome shotgun (WGS) entry which is preliminary data.</text>
</comment>
<reference evidence="1 2" key="1">
    <citation type="journal article" date="2017" name="Nat. Commun.">
        <title>Genome assembly with in vitro proximity ligation data and whole-genome triplication in lettuce.</title>
        <authorList>
            <person name="Reyes-Chin-Wo S."/>
            <person name="Wang Z."/>
            <person name="Yang X."/>
            <person name="Kozik A."/>
            <person name="Arikit S."/>
            <person name="Song C."/>
            <person name="Xia L."/>
            <person name="Froenicke L."/>
            <person name="Lavelle D.O."/>
            <person name="Truco M.J."/>
            <person name="Xia R."/>
            <person name="Zhu S."/>
            <person name="Xu C."/>
            <person name="Xu H."/>
            <person name="Xu X."/>
            <person name="Cox K."/>
            <person name="Korf I."/>
            <person name="Meyers B.C."/>
            <person name="Michelmore R.W."/>
        </authorList>
    </citation>
    <scope>NUCLEOTIDE SEQUENCE [LARGE SCALE GENOMIC DNA]</scope>
    <source>
        <strain evidence="2">cv. Salinas</strain>
        <tissue evidence="1">Seedlings</tissue>
    </source>
</reference>
<organism evidence="1 2">
    <name type="scientific">Lactuca sativa</name>
    <name type="common">Garden lettuce</name>
    <dbReference type="NCBI Taxonomy" id="4236"/>
    <lineage>
        <taxon>Eukaryota</taxon>
        <taxon>Viridiplantae</taxon>
        <taxon>Streptophyta</taxon>
        <taxon>Embryophyta</taxon>
        <taxon>Tracheophyta</taxon>
        <taxon>Spermatophyta</taxon>
        <taxon>Magnoliopsida</taxon>
        <taxon>eudicotyledons</taxon>
        <taxon>Gunneridae</taxon>
        <taxon>Pentapetalae</taxon>
        <taxon>asterids</taxon>
        <taxon>campanulids</taxon>
        <taxon>Asterales</taxon>
        <taxon>Asteraceae</taxon>
        <taxon>Cichorioideae</taxon>
        <taxon>Cichorieae</taxon>
        <taxon>Lactucinae</taxon>
        <taxon>Lactuca</taxon>
    </lineage>
</organism>
<dbReference type="AlphaFoldDB" id="A0A9R1UUL1"/>
<dbReference type="SUPFAM" id="SSF53850">
    <property type="entry name" value="Periplasmic binding protein-like II"/>
    <property type="match status" value="1"/>
</dbReference>
<dbReference type="PANTHER" id="PTHR18966">
    <property type="entry name" value="IONOTROPIC GLUTAMATE RECEPTOR"/>
    <property type="match status" value="1"/>
</dbReference>
<dbReference type="Proteomes" id="UP000235145">
    <property type="component" value="Unassembled WGS sequence"/>
</dbReference>
<evidence type="ECO:0000313" key="2">
    <source>
        <dbReference type="Proteomes" id="UP000235145"/>
    </source>
</evidence>
<dbReference type="Gene3D" id="3.40.190.10">
    <property type="entry name" value="Periplasmic binding protein-like II"/>
    <property type="match status" value="1"/>
</dbReference>
<name>A0A9R1UUL1_LACSA</name>
<dbReference type="InterPro" id="IPR015683">
    <property type="entry name" value="Ionotropic_Glu_rcpt"/>
</dbReference>
<evidence type="ECO:0000313" key="1">
    <source>
        <dbReference type="EMBL" id="KAJ0193173.1"/>
    </source>
</evidence>
<accession>A0A9R1UUL1</accession>
<keyword evidence="2" id="KW-1185">Reference proteome</keyword>
<protein>
    <recommendedName>
        <fullName evidence="3">Ionotropic glutamate receptor C-terminal domain-containing protein</fullName>
    </recommendedName>
</protein>
<evidence type="ECO:0008006" key="3">
    <source>
        <dbReference type="Google" id="ProtNLM"/>
    </source>
</evidence>
<dbReference type="EMBL" id="NBSK02000008">
    <property type="protein sequence ID" value="KAJ0193173.1"/>
    <property type="molecule type" value="Genomic_DNA"/>
</dbReference>